<organism evidence="2 3">
    <name type="scientific">Tegillarca granosa</name>
    <name type="common">Malaysian cockle</name>
    <name type="synonym">Anadara granosa</name>
    <dbReference type="NCBI Taxonomy" id="220873"/>
    <lineage>
        <taxon>Eukaryota</taxon>
        <taxon>Metazoa</taxon>
        <taxon>Spiralia</taxon>
        <taxon>Lophotrochozoa</taxon>
        <taxon>Mollusca</taxon>
        <taxon>Bivalvia</taxon>
        <taxon>Autobranchia</taxon>
        <taxon>Pteriomorphia</taxon>
        <taxon>Arcoida</taxon>
        <taxon>Arcoidea</taxon>
        <taxon>Arcidae</taxon>
        <taxon>Tegillarca</taxon>
    </lineage>
</organism>
<accession>A0ABQ9FGX2</accession>
<dbReference type="EMBL" id="JARBDR010000320">
    <property type="protein sequence ID" value="KAJ8316567.1"/>
    <property type="molecule type" value="Genomic_DNA"/>
</dbReference>
<comment type="caution">
    <text evidence="2">The sequence shown here is derived from an EMBL/GenBank/DDBJ whole genome shotgun (WGS) entry which is preliminary data.</text>
</comment>
<evidence type="ECO:0000256" key="1">
    <source>
        <dbReference type="SAM" id="MobiDB-lite"/>
    </source>
</evidence>
<name>A0ABQ9FGX2_TEGGR</name>
<evidence type="ECO:0000313" key="3">
    <source>
        <dbReference type="Proteomes" id="UP001217089"/>
    </source>
</evidence>
<dbReference type="PANTHER" id="PTHR33480:SF1">
    <property type="entry name" value="TYR RECOMBINASE DOMAIN-CONTAINING PROTEIN"/>
    <property type="match status" value="1"/>
</dbReference>
<sequence length="877" mass="99706">MLNKMRILLIWKKDFEQDEDNTNAPRNAIDCDTIGSKSENTISSSTVVLECNAICIGKDSDIRIDGSGNSKSDSGNTITSTVLEKLDIFKPDEDHAIECAKVDNSKPKSENTISSSTVVLECNAICIGKDSDIRIDGSGNSESDSDESYHPDTDSSETEESDHENPALSGSEQRDDENPVLSGSEQRDDKNPVLSGSESDDNLSNIFPMLSEPYKNITFLSTAKNSKGNLSNKVHACIYCEQLFQNIARHLELKHCKELEVAKILALQKKSKERRTEWEKLVNRGDFCHNMNVLKDGKGLLIPKYRKHYKSTISTKDYVPCENCMGYYKINDLCKHQKYCVSKDAKKDGNPQYVKNGRLMLPVETSFKELAHKVLVDMHNDEVKFVIESDYRILEMGKRLLEKHGNEQHKYQYIRAKMRELGQYLICCKSVNSDNIKCIDDAINCENWDLMIKCVKKFGEYNEEDHSYQKPSKALKIGHSLKKCSKYMKSEGLKAHDKQKIDKANTFLQLYEQDWKDQISSQALASLETKNYNKPKLLPLTKDVVKFDKYLKEEASALCRDIEKNVDNYSKLAKVCLAQVILFNRKRSGEAERITLKGFTEAEVSGSGRPEPVVMETLSEFEKQLCNTHTRVEIKGKRGRRVPVLFTDAMKKSINILIKNRERSNVNSDLLFAKPGNSKFPYRGSDCLKKLAKEAEIENTSTFTSSLLRKQLATLVQILNLSETSQDILATFQGHDIRVHRQFYRLPENVLQAAKVSKVLHSLSDGSIGKYKGKDFDEIEFDEKETVVSEAESEVDCVDTDKQVIPAPAVRHQWTRQEKDALTRHFKKNINLGKTPGQLDCAKAIKNEMCLSGFHWKKIKFAVKNLITAQKRSFQNY</sequence>
<proteinExistence type="predicted"/>
<dbReference type="Proteomes" id="UP001217089">
    <property type="component" value="Unassembled WGS sequence"/>
</dbReference>
<feature type="region of interest" description="Disordered" evidence="1">
    <location>
        <begin position="133"/>
        <end position="202"/>
    </location>
</feature>
<protein>
    <submittedName>
        <fullName evidence="2">Uncharacterized protein</fullName>
    </submittedName>
</protein>
<gene>
    <name evidence="2" type="ORF">KUTeg_005882</name>
</gene>
<reference evidence="2 3" key="1">
    <citation type="submission" date="2022-12" db="EMBL/GenBank/DDBJ databases">
        <title>Chromosome-level genome of Tegillarca granosa.</title>
        <authorList>
            <person name="Kim J."/>
        </authorList>
    </citation>
    <scope>NUCLEOTIDE SEQUENCE [LARGE SCALE GENOMIC DNA]</scope>
    <source>
        <strain evidence="2">Teg-2019</strain>
        <tissue evidence="2">Adductor muscle</tissue>
    </source>
</reference>
<evidence type="ECO:0000313" key="2">
    <source>
        <dbReference type="EMBL" id="KAJ8316567.1"/>
    </source>
</evidence>
<dbReference type="PANTHER" id="PTHR33480">
    <property type="entry name" value="SET DOMAIN-CONTAINING PROTEIN-RELATED"/>
    <property type="match status" value="1"/>
</dbReference>
<keyword evidence="3" id="KW-1185">Reference proteome</keyword>